<accession>A0A1V9G9Q8</accession>
<comment type="caution">
    <text evidence="2">The sequence shown here is derived from an EMBL/GenBank/DDBJ whole genome shotgun (WGS) entry which is preliminary data.</text>
</comment>
<name>A0A1V9G9Q8_9BACT</name>
<organism evidence="2 3">
    <name type="scientific">Niastella vici</name>
    <dbReference type="NCBI Taxonomy" id="1703345"/>
    <lineage>
        <taxon>Bacteria</taxon>
        <taxon>Pseudomonadati</taxon>
        <taxon>Bacteroidota</taxon>
        <taxon>Chitinophagia</taxon>
        <taxon>Chitinophagales</taxon>
        <taxon>Chitinophagaceae</taxon>
        <taxon>Niastella</taxon>
    </lineage>
</organism>
<reference evidence="2 3" key="1">
    <citation type="submission" date="2016-03" db="EMBL/GenBank/DDBJ databases">
        <title>Niastella vici sp. nov., isolated from farmland soil.</title>
        <authorList>
            <person name="Chen L."/>
            <person name="Wang D."/>
            <person name="Yang S."/>
            <person name="Wang G."/>
        </authorList>
    </citation>
    <scope>NUCLEOTIDE SEQUENCE [LARGE SCALE GENOMIC DNA]</scope>
    <source>
        <strain evidence="2 3">DJ57</strain>
    </source>
</reference>
<gene>
    <name evidence="2" type="ORF">A3860_02220</name>
</gene>
<dbReference type="Proteomes" id="UP000192796">
    <property type="component" value="Unassembled WGS sequence"/>
</dbReference>
<evidence type="ECO:0000256" key="1">
    <source>
        <dbReference type="SAM" id="SignalP"/>
    </source>
</evidence>
<dbReference type="AlphaFoldDB" id="A0A1V9G9Q8"/>
<feature type="chain" id="PRO_5013342993" evidence="1">
    <location>
        <begin position="20"/>
        <end position="187"/>
    </location>
</feature>
<evidence type="ECO:0000313" key="2">
    <source>
        <dbReference type="EMBL" id="OQP67198.1"/>
    </source>
</evidence>
<evidence type="ECO:0000313" key="3">
    <source>
        <dbReference type="Proteomes" id="UP000192796"/>
    </source>
</evidence>
<sequence length="187" mass="21237">MCKVTPFLLALLISLGAGAQSVFTNSTNAALKMVIEDYPNHFSNIKGDRISTYEPAINYKSKVIIPGAVNCMLTEYKTYETFKWDCELFSSADFQKAKARFSDLYSEIHNTIIKLDGQKPVILNGQFETPEKDRKQTTIYFHFLPGTGIIQKLHVEMQLRSEEGVYKIILQVYEETPGGTFNMQTMV</sequence>
<dbReference type="RefSeq" id="WP_081144893.1">
    <property type="nucleotide sequence ID" value="NZ_LVYD01000001.1"/>
</dbReference>
<feature type="signal peptide" evidence="1">
    <location>
        <begin position="1"/>
        <end position="19"/>
    </location>
</feature>
<proteinExistence type="predicted"/>
<keyword evidence="1" id="KW-0732">Signal</keyword>
<dbReference type="EMBL" id="LVYD01000001">
    <property type="protein sequence ID" value="OQP67198.1"/>
    <property type="molecule type" value="Genomic_DNA"/>
</dbReference>
<dbReference type="OrthoDB" id="657257at2"/>
<keyword evidence="3" id="KW-1185">Reference proteome</keyword>
<protein>
    <submittedName>
        <fullName evidence="2">Uncharacterized protein</fullName>
    </submittedName>
</protein>